<keyword evidence="1" id="KW-0732">Signal</keyword>
<feature type="signal peptide" evidence="1">
    <location>
        <begin position="1"/>
        <end position="19"/>
    </location>
</feature>
<feature type="chain" id="PRO_5039901902" evidence="1">
    <location>
        <begin position="20"/>
        <end position="72"/>
    </location>
</feature>
<gene>
    <name evidence="2" type="ORF">rCG_59748</name>
</gene>
<protein>
    <submittedName>
        <fullName evidence="2">RCG59748</fullName>
    </submittedName>
</protein>
<reference evidence="2 3" key="1">
    <citation type="submission" date="2005-09" db="EMBL/GenBank/DDBJ databases">
        <authorList>
            <person name="Mural R.J."/>
            <person name="Li P.W."/>
            <person name="Adams M.D."/>
            <person name="Amanatides P.G."/>
            <person name="Baden-Tillson H."/>
            <person name="Barnstead M."/>
            <person name="Chin S.H."/>
            <person name="Dew I."/>
            <person name="Evans C.A."/>
            <person name="Ferriera S."/>
            <person name="Flanigan M."/>
            <person name="Fosler C."/>
            <person name="Glodek A."/>
            <person name="Gu Z."/>
            <person name="Holt R.A."/>
            <person name="Jennings D."/>
            <person name="Kraft C.L."/>
            <person name="Lu F."/>
            <person name="Nguyen T."/>
            <person name="Nusskern D.R."/>
            <person name="Pfannkoch C.M."/>
            <person name="Sitter C."/>
            <person name="Sutton G.G."/>
            <person name="Venter J.C."/>
            <person name="Wang Z."/>
            <person name="Woodage T."/>
            <person name="Zheng X.H."/>
            <person name="Zhong F."/>
        </authorList>
    </citation>
    <scope>NUCLEOTIDE SEQUENCE [LARGE SCALE GENOMIC DNA]</scope>
    <source>
        <strain>BN</strain>
        <strain evidence="3">Sprague-Dawley</strain>
    </source>
</reference>
<organism evidence="2 3">
    <name type="scientific">Rattus norvegicus</name>
    <name type="common">Rat</name>
    <dbReference type="NCBI Taxonomy" id="10116"/>
    <lineage>
        <taxon>Eukaryota</taxon>
        <taxon>Metazoa</taxon>
        <taxon>Chordata</taxon>
        <taxon>Craniata</taxon>
        <taxon>Vertebrata</taxon>
        <taxon>Euteleostomi</taxon>
        <taxon>Mammalia</taxon>
        <taxon>Eutheria</taxon>
        <taxon>Euarchontoglires</taxon>
        <taxon>Glires</taxon>
        <taxon>Rodentia</taxon>
        <taxon>Myomorpha</taxon>
        <taxon>Muroidea</taxon>
        <taxon>Muridae</taxon>
        <taxon>Murinae</taxon>
        <taxon>Rattus</taxon>
    </lineage>
</organism>
<evidence type="ECO:0000256" key="1">
    <source>
        <dbReference type="SAM" id="SignalP"/>
    </source>
</evidence>
<proteinExistence type="predicted"/>
<evidence type="ECO:0000313" key="3">
    <source>
        <dbReference type="Proteomes" id="UP000234681"/>
    </source>
</evidence>
<dbReference type="AlphaFoldDB" id="A6HRT7"/>
<sequence>MFFLLCHFIWVLLWNVGWSETCRNPLASASIELGFKGLWLHSQYNSLIFKMKFLSEDQQSNKTFCENISQVT</sequence>
<accession>A6HRT7</accession>
<name>A6HRT7_RAT</name>
<dbReference type="EMBL" id="CH473950">
    <property type="protein sequence ID" value="EDM16135.1"/>
    <property type="molecule type" value="Genomic_DNA"/>
</dbReference>
<evidence type="ECO:0000313" key="2">
    <source>
        <dbReference type="EMBL" id="EDM16135.1"/>
    </source>
</evidence>
<dbReference type="Proteomes" id="UP000234681">
    <property type="component" value="Chromosome 7"/>
</dbReference>